<sequence>MEKLLMKVLDGNFKTTHHISEELKMEYPEEFNDALEDYREQHDFSTCSTYMSPLMLVGGVLSRMLEEERVERCQLDGENAWRKKSPGRIRSV</sequence>
<dbReference type="RefSeq" id="WP_366921945.1">
    <property type="nucleotide sequence ID" value="NZ_CP121694.1"/>
</dbReference>
<keyword evidence="2" id="KW-1185">Reference proteome</keyword>
<accession>A0AAU0UQR3</accession>
<reference evidence="1 2" key="1">
    <citation type="submission" date="2023-04" db="EMBL/GenBank/DDBJ databases">
        <authorList>
            <person name="Hsu D."/>
        </authorList>
    </citation>
    <scope>NUCLEOTIDE SEQUENCE [LARGE SCALE GENOMIC DNA]</scope>
    <source>
        <strain evidence="1 2">MK1</strain>
    </source>
</reference>
<dbReference type="AlphaFoldDB" id="A0AAU0UQR3"/>
<dbReference type="EMBL" id="CP121694">
    <property type="protein sequence ID" value="WRO22535.1"/>
    <property type="molecule type" value="Genomic_DNA"/>
</dbReference>
<proteinExistence type="predicted"/>
<gene>
    <name evidence="1" type="ORF">MFMK1_002369</name>
</gene>
<name>A0AAU0UQR3_9FIRM</name>
<protein>
    <submittedName>
        <fullName evidence="1">Uncharacterized protein</fullName>
    </submittedName>
</protein>
<organism evidence="1 2">
    <name type="scientific">Metallumcola ferriviriculae</name>
    <dbReference type="NCBI Taxonomy" id="3039180"/>
    <lineage>
        <taxon>Bacteria</taxon>
        <taxon>Bacillati</taxon>
        <taxon>Bacillota</taxon>
        <taxon>Clostridia</taxon>
        <taxon>Neomoorellales</taxon>
        <taxon>Desulfitibacteraceae</taxon>
        <taxon>Metallumcola</taxon>
    </lineage>
</organism>
<dbReference type="Proteomes" id="UP001329915">
    <property type="component" value="Chromosome"/>
</dbReference>
<dbReference type="KEGG" id="dbc:MFMK1_002369"/>
<evidence type="ECO:0000313" key="2">
    <source>
        <dbReference type="Proteomes" id="UP001329915"/>
    </source>
</evidence>
<evidence type="ECO:0000313" key="1">
    <source>
        <dbReference type="EMBL" id="WRO22535.1"/>
    </source>
</evidence>